<protein>
    <submittedName>
        <fullName evidence="2">Uncharacterized protein</fullName>
    </submittedName>
</protein>
<dbReference type="Proteomes" id="UP000199800">
    <property type="component" value="Unassembled WGS sequence"/>
</dbReference>
<accession>A0A1I0CBH1</accession>
<feature type="transmembrane region" description="Helical" evidence="1">
    <location>
        <begin position="39"/>
        <end position="58"/>
    </location>
</feature>
<sequence>MIHGKKSALTIRSIYILTAIYSITETGGAIIKNKRKLKYLLMMVISLLLVFKFSIGVSASTCHISVNILTNIMIMCWTECVIMIL</sequence>
<dbReference type="AlphaFoldDB" id="A0A1I0CBH1"/>
<keyword evidence="1" id="KW-0472">Membrane</keyword>
<organism evidence="2 3">
    <name type="scientific">[Clostridium] polysaccharolyticum</name>
    <dbReference type="NCBI Taxonomy" id="29364"/>
    <lineage>
        <taxon>Bacteria</taxon>
        <taxon>Bacillati</taxon>
        <taxon>Bacillota</taxon>
        <taxon>Clostridia</taxon>
        <taxon>Lachnospirales</taxon>
        <taxon>Lachnospiraceae</taxon>
    </lineage>
</organism>
<keyword evidence="1" id="KW-0812">Transmembrane</keyword>
<evidence type="ECO:0000256" key="1">
    <source>
        <dbReference type="SAM" id="Phobius"/>
    </source>
</evidence>
<name>A0A1I0CBH1_9FIRM</name>
<proteinExistence type="predicted"/>
<gene>
    <name evidence="2" type="ORF">SAMN04487772_109118</name>
</gene>
<keyword evidence="1" id="KW-1133">Transmembrane helix</keyword>
<keyword evidence="3" id="KW-1185">Reference proteome</keyword>
<dbReference type="STRING" id="29364.SAMN04487772_109118"/>
<evidence type="ECO:0000313" key="2">
    <source>
        <dbReference type="EMBL" id="SET16892.1"/>
    </source>
</evidence>
<evidence type="ECO:0000313" key="3">
    <source>
        <dbReference type="Proteomes" id="UP000199800"/>
    </source>
</evidence>
<dbReference type="EMBL" id="FOHN01000009">
    <property type="protein sequence ID" value="SET16892.1"/>
    <property type="molecule type" value="Genomic_DNA"/>
</dbReference>
<reference evidence="2 3" key="1">
    <citation type="submission" date="2016-10" db="EMBL/GenBank/DDBJ databases">
        <authorList>
            <person name="de Groot N.N."/>
        </authorList>
    </citation>
    <scope>NUCLEOTIDE SEQUENCE [LARGE SCALE GENOMIC DNA]</scope>
    <source>
        <strain evidence="2 3">DSM 1801</strain>
    </source>
</reference>